<protein>
    <submittedName>
        <fullName evidence="9">MFS transporter</fullName>
    </submittedName>
</protein>
<keyword evidence="4 7" id="KW-0812">Transmembrane</keyword>
<dbReference type="GO" id="GO:0005886">
    <property type="term" value="C:plasma membrane"/>
    <property type="evidence" value="ECO:0007669"/>
    <property type="project" value="UniProtKB-SubCell"/>
</dbReference>
<reference evidence="9" key="1">
    <citation type="submission" date="2022-09" db="EMBL/GenBank/DDBJ databases">
        <title>Intensive care unit water sources are persistently colonized with multi-drug resistant bacteria and are the site of extensive horizontal gene transfer of antibiotic resistance genes.</title>
        <authorList>
            <person name="Diorio-Toth L."/>
        </authorList>
    </citation>
    <scope>NUCLEOTIDE SEQUENCE</scope>
    <source>
        <strain evidence="9">GD03863</strain>
    </source>
</reference>
<dbReference type="InterPro" id="IPR010290">
    <property type="entry name" value="TM_effector"/>
</dbReference>
<evidence type="ECO:0000256" key="7">
    <source>
        <dbReference type="SAM" id="Phobius"/>
    </source>
</evidence>
<evidence type="ECO:0000259" key="8">
    <source>
        <dbReference type="PROSITE" id="PS50850"/>
    </source>
</evidence>
<feature type="transmembrane region" description="Helical" evidence="7">
    <location>
        <begin position="81"/>
        <end position="99"/>
    </location>
</feature>
<dbReference type="PANTHER" id="PTHR23513:SF11">
    <property type="entry name" value="STAPHYLOFERRIN A TRANSPORTER"/>
    <property type="match status" value="1"/>
</dbReference>
<dbReference type="RefSeq" id="WP_100548569.1">
    <property type="nucleotide sequence ID" value="NZ_JACFYY010000012.1"/>
</dbReference>
<keyword evidence="2" id="KW-0813">Transport</keyword>
<feature type="transmembrane region" description="Helical" evidence="7">
    <location>
        <begin position="49"/>
        <end position="74"/>
    </location>
</feature>
<evidence type="ECO:0000256" key="5">
    <source>
        <dbReference type="ARBA" id="ARBA00022989"/>
    </source>
</evidence>
<proteinExistence type="predicted"/>
<dbReference type="GeneID" id="83643980"/>
<dbReference type="AlphaFoldDB" id="A0AA42IMN5"/>
<feature type="transmembrane region" description="Helical" evidence="7">
    <location>
        <begin position="256"/>
        <end position="279"/>
    </location>
</feature>
<evidence type="ECO:0000256" key="3">
    <source>
        <dbReference type="ARBA" id="ARBA00022475"/>
    </source>
</evidence>
<organism evidence="9 10">
    <name type="scientific">Ectopseudomonas toyotomiensis</name>
    <dbReference type="NCBI Taxonomy" id="554344"/>
    <lineage>
        <taxon>Bacteria</taxon>
        <taxon>Pseudomonadati</taxon>
        <taxon>Pseudomonadota</taxon>
        <taxon>Gammaproteobacteria</taxon>
        <taxon>Pseudomonadales</taxon>
        <taxon>Pseudomonadaceae</taxon>
        <taxon>Ectopseudomonas</taxon>
    </lineage>
</organism>
<evidence type="ECO:0000313" key="10">
    <source>
        <dbReference type="Proteomes" id="UP001161137"/>
    </source>
</evidence>
<evidence type="ECO:0000313" key="9">
    <source>
        <dbReference type="EMBL" id="MDH0702095.1"/>
    </source>
</evidence>
<comment type="subcellular location">
    <subcellularLocation>
        <location evidence="1">Cell membrane</location>
        <topology evidence="1">Multi-pass membrane protein</topology>
    </subcellularLocation>
</comment>
<feature type="transmembrane region" description="Helical" evidence="7">
    <location>
        <begin position="136"/>
        <end position="156"/>
    </location>
</feature>
<evidence type="ECO:0000256" key="6">
    <source>
        <dbReference type="ARBA" id="ARBA00023136"/>
    </source>
</evidence>
<feature type="domain" description="Major facilitator superfamily (MFS) profile" evidence="8">
    <location>
        <begin position="16"/>
        <end position="401"/>
    </location>
</feature>
<gene>
    <name evidence="9" type="ORF">N5D41_11420</name>
</gene>
<feature type="transmembrane region" description="Helical" evidence="7">
    <location>
        <begin position="162"/>
        <end position="192"/>
    </location>
</feature>
<comment type="caution">
    <text evidence="9">The sequence shown here is derived from an EMBL/GenBank/DDBJ whole genome shotgun (WGS) entry which is preliminary data.</text>
</comment>
<dbReference type="Gene3D" id="1.20.1250.20">
    <property type="entry name" value="MFS general substrate transporter like domains"/>
    <property type="match status" value="1"/>
</dbReference>
<keyword evidence="6 7" id="KW-0472">Membrane</keyword>
<dbReference type="CDD" id="cd06173">
    <property type="entry name" value="MFS_MefA_like"/>
    <property type="match status" value="1"/>
</dbReference>
<dbReference type="PROSITE" id="PS50850">
    <property type="entry name" value="MFS"/>
    <property type="match status" value="1"/>
</dbReference>
<dbReference type="EMBL" id="JAOCDH010000011">
    <property type="protein sequence ID" value="MDH0702095.1"/>
    <property type="molecule type" value="Genomic_DNA"/>
</dbReference>
<feature type="transmembrane region" description="Helical" evidence="7">
    <location>
        <begin position="310"/>
        <end position="335"/>
    </location>
</feature>
<evidence type="ECO:0000256" key="4">
    <source>
        <dbReference type="ARBA" id="ARBA00022692"/>
    </source>
</evidence>
<accession>A0AA42IMN5</accession>
<dbReference type="InterPro" id="IPR020846">
    <property type="entry name" value="MFS_dom"/>
</dbReference>
<dbReference type="PANTHER" id="PTHR23513">
    <property type="entry name" value="INTEGRAL MEMBRANE EFFLUX PROTEIN-RELATED"/>
    <property type="match status" value="1"/>
</dbReference>
<feature type="transmembrane region" description="Helical" evidence="7">
    <location>
        <begin position="105"/>
        <end position="124"/>
    </location>
</feature>
<evidence type="ECO:0000256" key="2">
    <source>
        <dbReference type="ARBA" id="ARBA00022448"/>
    </source>
</evidence>
<feature type="transmembrane region" description="Helical" evidence="7">
    <location>
        <begin position="347"/>
        <end position="366"/>
    </location>
</feature>
<dbReference type="InterPro" id="IPR036259">
    <property type="entry name" value="MFS_trans_sf"/>
</dbReference>
<dbReference type="Pfam" id="PF05977">
    <property type="entry name" value="MFS_3"/>
    <property type="match status" value="1"/>
</dbReference>
<dbReference type="SUPFAM" id="SSF103473">
    <property type="entry name" value="MFS general substrate transporter"/>
    <property type="match status" value="1"/>
</dbReference>
<keyword evidence="3" id="KW-1003">Cell membrane</keyword>
<evidence type="ECO:0000256" key="1">
    <source>
        <dbReference type="ARBA" id="ARBA00004651"/>
    </source>
</evidence>
<feature type="transmembrane region" description="Helical" evidence="7">
    <location>
        <begin position="20"/>
        <end position="43"/>
    </location>
</feature>
<feature type="transmembrane region" description="Helical" evidence="7">
    <location>
        <begin position="286"/>
        <end position="304"/>
    </location>
</feature>
<feature type="transmembrane region" description="Helical" evidence="7">
    <location>
        <begin position="230"/>
        <end position="250"/>
    </location>
</feature>
<name>A0AA42IMN5_9GAMM</name>
<dbReference type="Proteomes" id="UP001161137">
    <property type="component" value="Unassembled WGS sequence"/>
</dbReference>
<keyword evidence="5 7" id="KW-1133">Transmembrane helix</keyword>
<sequence>MTDSTSSLWAPLRFPTFRWLWLGALAMNLAIWMQNVGAAWLMVSLTTSPMLVALVQTAISLPAFFFGLPGGVFADIFNRRSYLLVTQVGMLLAALALVLACVSGLVGPMLLLGLTFAFGIGFALQGPAWYTTQAESVPRGFLASALALSSVSYSSARAIGPALAGGVVAVSGIVSVFVICAILLLGSLLVVLHMRRTEHAHALPAESLWSGLRGALRYARHSAVIRAQCLRTLAFVTAGSGLWALLAVVASESGGAGGYGLLLGSVGAGTMFGALVLPVLRSRLEINRMLAVACLAYALGVLVVAQLENIWIQCGALFVAGIGWMCVGTTNLVAIQSAVPPWIRARSVAIYMLVFQGSLAMGGAAWGLVATQMGTREALLVSSIAVAISLLVMWRHPTRLGEEAEVTPSTSEVPVFSFAELQPQDGPVAIQIAYQVHEEDRQEFLRRIHAVGVKRRRDGAGFWRLYRELEQPDWYVERFIVDSWSDYLRQQTRATLADREAEAQVLALHRGEEPPRVSHYVNEPLPRS</sequence>
<dbReference type="GO" id="GO:0022857">
    <property type="term" value="F:transmembrane transporter activity"/>
    <property type="evidence" value="ECO:0007669"/>
    <property type="project" value="InterPro"/>
</dbReference>